<protein>
    <recommendedName>
        <fullName evidence="7">Pentatricopeptide repeat-containing protein</fullName>
    </recommendedName>
</protein>
<evidence type="ECO:0000256" key="3">
    <source>
        <dbReference type="PROSITE-ProRule" id="PRU00708"/>
    </source>
</evidence>
<evidence type="ECO:0000256" key="1">
    <source>
        <dbReference type="ARBA" id="ARBA00007626"/>
    </source>
</evidence>
<reference evidence="5 6" key="1">
    <citation type="journal article" date="2020" name="bioRxiv">
        <title>Sequence and annotation of 42 cannabis genomes reveals extensive copy number variation in cannabinoid synthesis and pathogen resistance genes.</title>
        <authorList>
            <person name="Mckernan K.J."/>
            <person name="Helbert Y."/>
            <person name="Kane L.T."/>
            <person name="Ebling H."/>
            <person name="Zhang L."/>
            <person name="Liu B."/>
            <person name="Eaton Z."/>
            <person name="Mclaughlin S."/>
            <person name="Kingan S."/>
            <person name="Baybayan P."/>
            <person name="Concepcion G."/>
            <person name="Jordan M."/>
            <person name="Riva A."/>
            <person name="Barbazuk W."/>
            <person name="Harkins T."/>
        </authorList>
    </citation>
    <scope>NUCLEOTIDE SEQUENCE [LARGE SCALE GENOMIC DNA]</scope>
    <source>
        <strain evidence="6">cv. Jamaican Lion 4</strain>
        <tissue evidence="5">Leaf</tissue>
    </source>
</reference>
<dbReference type="PROSITE" id="PS51375">
    <property type="entry name" value="PPR"/>
    <property type="match status" value="3"/>
</dbReference>
<dbReference type="EMBL" id="JAATIQ010000418">
    <property type="protein sequence ID" value="KAF4356922.1"/>
    <property type="molecule type" value="Genomic_DNA"/>
</dbReference>
<dbReference type="PRINTS" id="PR00081">
    <property type="entry name" value="GDHRDH"/>
</dbReference>
<keyword evidence="6" id="KW-1185">Reference proteome</keyword>
<name>A0A7J6EET6_CANSA</name>
<dbReference type="Gene3D" id="1.25.40.10">
    <property type="entry name" value="Tetratricopeptide repeat domain"/>
    <property type="match status" value="2"/>
</dbReference>
<evidence type="ECO:0000313" key="6">
    <source>
        <dbReference type="Proteomes" id="UP000583929"/>
    </source>
</evidence>
<feature type="repeat" description="PPR" evidence="3">
    <location>
        <begin position="136"/>
        <end position="170"/>
    </location>
</feature>
<dbReference type="PANTHER" id="PTHR46128:SF233">
    <property type="entry name" value="PENTACOTRIPEPTIDE-REPEAT REGION OF PRORP DOMAIN-CONTAINING PROTEIN"/>
    <property type="match status" value="1"/>
</dbReference>
<dbReference type="InterPro" id="IPR050872">
    <property type="entry name" value="PPR_P_subfamily"/>
</dbReference>
<dbReference type="Pfam" id="PF01535">
    <property type="entry name" value="PPR"/>
    <property type="match status" value="1"/>
</dbReference>
<dbReference type="InterPro" id="IPR036291">
    <property type="entry name" value="NAD(P)-bd_dom_sf"/>
</dbReference>
<dbReference type="Gene3D" id="3.40.50.720">
    <property type="entry name" value="NAD(P)-binding Rossmann-like Domain"/>
    <property type="match status" value="1"/>
</dbReference>
<comment type="similarity">
    <text evidence="1">Belongs to the PPR family. P subfamily.</text>
</comment>
<dbReference type="AlphaFoldDB" id="A0A7J6EET6"/>
<organism evidence="5 6">
    <name type="scientific">Cannabis sativa</name>
    <name type="common">Hemp</name>
    <name type="synonym">Marijuana</name>
    <dbReference type="NCBI Taxonomy" id="3483"/>
    <lineage>
        <taxon>Eukaryota</taxon>
        <taxon>Viridiplantae</taxon>
        <taxon>Streptophyta</taxon>
        <taxon>Embryophyta</taxon>
        <taxon>Tracheophyta</taxon>
        <taxon>Spermatophyta</taxon>
        <taxon>Magnoliopsida</taxon>
        <taxon>eudicotyledons</taxon>
        <taxon>Gunneridae</taxon>
        <taxon>Pentapetalae</taxon>
        <taxon>rosids</taxon>
        <taxon>fabids</taxon>
        <taxon>Rosales</taxon>
        <taxon>Cannabaceae</taxon>
        <taxon>Cannabis</taxon>
    </lineage>
</organism>
<evidence type="ECO:0000313" key="5">
    <source>
        <dbReference type="EMBL" id="KAF4356922.1"/>
    </source>
</evidence>
<accession>A0A7J6EET6</accession>
<dbReference type="PANTHER" id="PTHR46128">
    <property type="entry name" value="MITOCHONDRIAL GROUP I INTRON SPLICING FACTOR CCM1"/>
    <property type="match status" value="1"/>
</dbReference>
<dbReference type="InterPro" id="IPR011990">
    <property type="entry name" value="TPR-like_helical_dom_sf"/>
</dbReference>
<evidence type="ECO:0000256" key="4">
    <source>
        <dbReference type="RuleBase" id="RU000363"/>
    </source>
</evidence>
<dbReference type="InterPro" id="IPR002347">
    <property type="entry name" value="SDR_fam"/>
</dbReference>
<dbReference type="InterPro" id="IPR020904">
    <property type="entry name" value="Sc_DH/Rdtase_CS"/>
</dbReference>
<dbReference type="PROSITE" id="PS00061">
    <property type="entry name" value="ADH_SHORT"/>
    <property type="match status" value="1"/>
</dbReference>
<gene>
    <name evidence="5" type="ORF">G4B88_008521</name>
</gene>
<dbReference type="InterPro" id="IPR002885">
    <property type="entry name" value="PPR_rpt"/>
</dbReference>
<evidence type="ECO:0000256" key="2">
    <source>
        <dbReference type="ARBA" id="ARBA00022737"/>
    </source>
</evidence>
<evidence type="ECO:0008006" key="7">
    <source>
        <dbReference type="Google" id="ProtNLM"/>
    </source>
</evidence>
<dbReference type="PRINTS" id="PR00080">
    <property type="entry name" value="SDRFAMILY"/>
</dbReference>
<dbReference type="Pfam" id="PF13041">
    <property type="entry name" value="PPR_2"/>
    <property type="match status" value="1"/>
</dbReference>
<dbReference type="Pfam" id="PF00106">
    <property type="entry name" value="adh_short"/>
    <property type="match status" value="1"/>
</dbReference>
<dbReference type="Proteomes" id="UP000583929">
    <property type="component" value="Unassembled WGS sequence"/>
</dbReference>
<comment type="caution">
    <text evidence="5">The sequence shown here is derived from an EMBL/GenBank/DDBJ whole genome shotgun (WGS) entry which is preliminary data.</text>
</comment>
<dbReference type="SUPFAM" id="SSF51735">
    <property type="entry name" value="NAD(P)-binding Rossmann-fold domains"/>
    <property type="match status" value="1"/>
</dbReference>
<feature type="repeat" description="PPR" evidence="3">
    <location>
        <begin position="101"/>
        <end position="135"/>
    </location>
</feature>
<sequence length="237" mass="26568">MAIDLYMENKITEADKVLKEMQDTGFRPTLSVYEAKLAALCRESEVDEAVKVIEVEMVKAHCVPTVKLYNIVLRGLCDGGKSALAVGYLRKMVKQVGCVPDKETYDILVDGLCLEGKFIEANKVLEEMLIKSYWPCVDTFNILIRGLCSVGRQYEGVMLLEEMINQDINFWGSVYATHFAIPYLKKTKGKIIVISSAAKWFPMPRLGLYSATKAAVTSFYETLRVEIGKEVGITIVD</sequence>
<proteinExistence type="inferred from homology"/>
<comment type="similarity">
    <text evidence="4">Belongs to the short-chain dehydrogenases/reductases (SDR) family.</text>
</comment>
<dbReference type="NCBIfam" id="TIGR00756">
    <property type="entry name" value="PPR"/>
    <property type="match status" value="4"/>
</dbReference>
<feature type="repeat" description="PPR" evidence="3">
    <location>
        <begin position="29"/>
        <end position="64"/>
    </location>
</feature>
<keyword evidence="2" id="KW-0677">Repeat</keyword>